<protein>
    <recommendedName>
        <fullName evidence="3">2-C-methyl-D-erythritol 4-phosphate cytidylyltransferase</fullName>
        <ecNumber evidence="3">2.7.7.60</ecNumber>
    </recommendedName>
    <alternativeName>
        <fullName evidence="3">4-diphosphocytidyl-2C-methyl-D-erythritol synthase</fullName>
    </alternativeName>
    <alternativeName>
        <fullName evidence="3">MEP cytidylyltransferase</fullName>
        <shortName evidence="3">MCT</shortName>
    </alternativeName>
</protein>
<dbReference type="EC" id="2.7.7.60" evidence="3"/>
<dbReference type="InterPro" id="IPR029044">
    <property type="entry name" value="Nucleotide-diphossugar_trans"/>
</dbReference>
<organism evidence="4 5">
    <name type="scientific">Compostibacter hankyongensis</name>
    <dbReference type="NCBI Taxonomy" id="1007089"/>
    <lineage>
        <taxon>Bacteria</taxon>
        <taxon>Pseudomonadati</taxon>
        <taxon>Bacteroidota</taxon>
        <taxon>Chitinophagia</taxon>
        <taxon>Chitinophagales</taxon>
        <taxon>Chitinophagaceae</taxon>
        <taxon>Compostibacter</taxon>
    </lineage>
</organism>
<evidence type="ECO:0000313" key="5">
    <source>
        <dbReference type="Proteomes" id="UP001501207"/>
    </source>
</evidence>
<gene>
    <name evidence="3" type="primary">ispD</name>
    <name evidence="4" type="ORF">GCM10023143_08370</name>
</gene>
<comment type="pathway">
    <text evidence="3">Isoprenoid biosynthesis; isopentenyl diphosphate biosynthesis via DXP pathway; isopentenyl diphosphate from 1-deoxy-D-xylulose 5-phosphate: step 2/6.</text>
</comment>
<dbReference type="EMBL" id="BAABFN010000001">
    <property type="protein sequence ID" value="GAA4304192.1"/>
    <property type="molecule type" value="Genomic_DNA"/>
</dbReference>
<comment type="similarity">
    <text evidence="3">Belongs to the IspD/TarI cytidylyltransferase family. IspD subfamily.</text>
</comment>
<dbReference type="Proteomes" id="UP001501207">
    <property type="component" value="Unassembled WGS sequence"/>
</dbReference>
<evidence type="ECO:0000313" key="4">
    <source>
        <dbReference type="EMBL" id="GAA4304192.1"/>
    </source>
</evidence>
<evidence type="ECO:0000256" key="3">
    <source>
        <dbReference type="HAMAP-Rule" id="MF_00108"/>
    </source>
</evidence>
<dbReference type="NCBIfam" id="NF001186">
    <property type="entry name" value="PRK00155.2-3"/>
    <property type="match status" value="1"/>
</dbReference>
<dbReference type="PANTHER" id="PTHR32125:SF4">
    <property type="entry name" value="2-C-METHYL-D-ERYTHRITOL 4-PHOSPHATE CYTIDYLYLTRANSFERASE, CHLOROPLASTIC"/>
    <property type="match status" value="1"/>
</dbReference>
<dbReference type="InterPro" id="IPR050088">
    <property type="entry name" value="IspD/TarI_cytidylyltransf_bact"/>
</dbReference>
<comment type="caution">
    <text evidence="4">The sequence shown here is derived from an EMBL/GenBank/DDBJ whole genome shotgun (WGS) entry which is preliminary data.</text>
</comment>
<dbReference type="Gene3D" id="3.90.550.10">
    <property type="entry name" value="Spore Coat Polysaccharide Biosynthesis Protein SpsA, Chain A"/>
    <property type="match status" value="1"/>
</dbReference>
<dbReference type="HAMAP" id="MF_00108">
    <property type="entry name" value="IspD"/>
    <property type="match status" value="1"/>
</dbReference>
<dbReference type="CDD" id="cd02516">
    <property type="entry name" value="CDP-ME_synthetase"/>
    <property type="match status" value="1"/>
</dbReference>
<keyword evidence="5" id="KW-1185">Reference proteome</keyword>
<comment type="function">
    <text evidence="3">Catalyzes the formation of 4-diphosphocytidyl-2-C-methyl-D-erythritol from CTP and 2-C-methyl-D-erythritol 4-phosphate (MEP).</text>
</comment>
<feature type="site" description="Transition state stabilizer" evidence="3">
    <location>
        <position position="18"/>
    </location>
</feature>
<keyword evidence="1 3" id="KW-0808">Transferase</keyword>
<dbReference type="SUPFAM" id="SSF53448">
    <property type="entry name" value="Nucleotide-diphospho-sugar transferases"/>
    <property type="match status" value="1"/>
</dbReference>
<sequence>MSARKRIAVIVAGGNGTRMGSALPKQFLPLCGRPVLYHTLRTFLDAYGDMTIVLVLPAEHREHADDVLKMLDHTPRIRQVAGGDTRFQSVKNGLGEIKDPAVVFVHDGVRPLLSVALIHRCYDQALTGGSAIPVVPVRDSIRRKEDGRSEAVDRDKFCLVQTPQTFLSEILLPAFAQPYQPHFTDEATVVEAAGHTLCLVSGEERNIKITHPTDLLIAERLLATPNP</sequence>
<dbReference type="RefSeq" id="WP_344975834.1">
    <property type="nucleotide sequence ID" value="NZ_BAABFN010000001.1"/>
</dbReference>
<evidence type="ECO:0000256" key="1">
    <source>
        <dbReference type="ARBA" id="ARBA00022679"/>
    </source>
</evidence>
<dbReference type="InterPro" id="IPR001228">
    <property type="entry name" value="IspD"/>
</dbReference>
<name>A0ABP8FII2_9BACT</name>
<dbReference type="GO" id="GO:0016779">
    <property type="term" value="F:nucleotidyltransferase activity"/>
    <property type="evidence" value="ECO:0007669"/>
    <property type="project" value="UniProtKB-KW"/>
</dbReference>
<dbReference type="PANTHER" id="PTHR32125">
    <property type="entry name" value="2-C-METHYL-D-ERYTHRITOL 4-PHOSPHATE CYTIDYLYLTRANSFERASE, CHLOROPLASTIC"/>
    <property type="match status" value="1"/>
</dbReference>
<evidence type="ECO:0000256" key="2">
    <source>
        <dbReference type="ARBA" id="ARBA00022695"/>
    </source>
</evidence>
<feature type="site" description="Positions MEP for the nucleophilic attack" evidence="3">
    <location>
        <position position="208"/>
    </location>
</feature>
<dbReference type="NCBIfam" id="TIGR00453">
    <property type="entry name" value="ispD"/>
    <property type="match status" value="1"/>
</dbReference>
<feature type="site" description="Transition state stabilizer" evidence="3">
    <location>
        <position position="25"/>
    </location>
</feature>
<dbReference type="InterPro" id="IPR034683">
    <property type="entry name" value="IspD/TarI"/>
</dbReference>
<reference evidence="5" key="1">
    <citation type="journal article" date="2019" name="Int. J. Syst. Evol. Microbiol.">
        <title>The Global Catalogue of Microorganisms (GCM) 10K type strain sequencing project: providing services to taxonomists for standard genome sequencing and annotation.</title>
        <authorList>
            <consortium name="The Broad Institute Genomics Platform"/>
            <consortium name="The Broad Institute Genome Sequencing Center for Infectious Disease"/>
            <person name="Wu L."/>
            <person name="Ma J."/>
        </authorList>
    </citation>
    <scope>NUCLEOTIDE SEQUENCE [LARGE SCALE GENOMIC DNA]</scope>
    <source>
        <strain evidence="5">JCM 17664</strain>
    </source>
</reference>
<proteinExistence type="inferred from homology"/>
<accession>A0ABP8FII2</accession>
<keyword evidence="2 3" id="KW-0548">Nucleotidyltransferase</keyword>
<dbReference type="Pfam" id="PF01128">
    <property type="entry name" value="IspD"/>
    <property type="match status" value="1"/>
</dbReference>
<comment type="catalytic activity">
    <reaction evidence="3">
        <text>2-C-methyl-D-erythritol 4-phosphate + CTP + H(+) = 4-CDP-2-C-methyl-D-erythritol + diphosphate</text>
        <dbReference type="Rhea" id="RHEA:13429"/>
        <dbReference type="ChEBI" id="CHEBI:15378"/>
        <dbReference type="ChEBI" id="CHEBI:33019"/>
        <dbReference type="ChEBI" id="CHEBI:37563"/>
        <dbReference type="ChEBI" id="CHEBI:57823"/>
        <dbReference type="ChEBI" id="CHEBI:58262"/>
        <dbReference type="EC" id="2.7.7.60"/>
    </reaction>
</comment>
<feature type="site" description="Positions MEP for the nucleophilic attack" evidence="3">
    <location>
        <position position="154"/>
    </location>
</feature>
<keyword evidence="3" id="KW-0414">Isoprene biosynthesis</keyword>